<sequence>LAPKDIRNNQRGSSGNSQIVHSRVNSNGNSNQNEHDAKMSALKDIDTISNNQRGSSGNSQIVHSRVNSNGNSNRNEHDARVLAPKDIRNNQRGSSGNSQIVHCRVNSTGNSNRNEHDAKVFAPKDIRNNQRGSSENSQSVHNRVNSNSTSNRNEHDAKVFAPKDINTIRNNQRGSSERVNSNSTSNRNEYDAKVLAPKDINTINNNQRGSSENGQSVHNRVKTNEWALRDFELGAKLGSGRFGKVYIAREKESKFVCALKSMLKKDLVNTRLQAQLKREIDIQSQLRHPNILRLYGYFHDKWRIYLILEYASRGVLMSHIQKYGRFPEMKAAKTIAQVTSALEYLHERQLIHRDLKPENILIDHTGNLKLADFGWSVHAPEDRRRTVCGTPDYIAPEIVMGKPYTHAVDLWALGVLIYEILTGEAPYVDTINQNNDPNHIYKRIIRNERNNVPEYVSEEAGDLIGKLMQVDPLKRLPAKEVLKHPWIEKHNVAKRHL</sequence>
<dbReference type="InterPro" id="IPR008271">
    <property type="entry name" value="Ser/Thr_kinase_AS"/>
</dbReference>
<dbReference type="InterPro" id="IPR011009">
    <property type="entry name" value="Kinase-like_dom_sf"/>
</dbReference>
<feature type="binding site" evidence="11">
    <location>
        <position position="372"/>
    </location>
    <ligand>
        <name>ATP</name>
        <dbReference type="ChEBI" id="CHEBI:30616"/>
    </ligand>
</feature>
<keyword evidence="3 14" id="KW-0723">Serine/threonine-protein kinase</keyword>
<dbReference type="SMART" id="SM00220">
    <property type="entry name" value="S_TKc"/>
    <property type="match status" value="1"/>
</dbReference>
<dbReference type="PANTHER" id="PTHR24350">
    <property type="entry name" value="SERINE/THREONINE-PROTEIN KINASE IAL-RELATED"/>
    <property type="match status" value="1"/>
</dbReference>
<dbReference type="GO" id="GO:0090266">
    <property type="term" value="P:regulation of mitotic cell cycle spindle assembly checkpoint"/>
    <property type="evidence" value="ECO:0007669"/>
    <property type="project" value="UniProtKB-ARBA"/>
</dbReference>
<dbReference type="SUPFAM" id="SSF56112">
    <property type="entry name" value="Protein kinase-like (PK-like)"/>
    <property type="match status" value="1"/>
</dbReference>
<dbReference type="GO" id="GO:0005524">
    <property type="term" value="F:ATP binding"/>
    <property type="evidence" value="ECO:0007669"/>
    <property type="project" value="UniProtKB-UniRule"/>
</dbReference>
<dbReference type="GO" id="GO:0032133">
    <property type="term" value="C:chromosome passenger complex"/>
    <property type="evidence" value="ECO:0007669"/>
    <property type="project" value="UniProtKB-ARBA"/>
</dbReference>
<dbReference type="Gene3D" id="1.10.510.10">
    <property type="entry name" value="Transferase(Phosphotransferase) domain 1"/>
    <property type="match status" value="1"/>
</dbReference>
<dbReference type="PROSITE" id="PS00107">
    <property type="entry name" value="PROTEIN_KINASE_ATP"/>
    <property type="match status" value="1"/>
</dbReference>
<evidence type="ECO:0000313" key="18">
    <source>
        <dbReference type="EMBL" id="CAG8623209.1"/>
    </source>
</evidence>
<feature type="region of interest" description="Disordered" evidence="16">
    <location>
        <begin position="48"/>
        <end position="194"/>
    </location>
</feature>
<evidence type="ECO:0000256" key="3">
    <source>
        <dbReference type="ARBA" id="ARBA00022527"/>
    </source>
</evidence>
<dbReference type="GO" id="GO:0051233">
    <property type="term" value="C:spindle midzone"/>
    <property type="evidence" value="ECO:0007669"/>
    <property type="project" value="UniProtKB-ARBA"/>
</dbReference>
<dbReference type="Proteomes" id="UP000789739">
    <property type="component" value="Unassembled WGS sequence"/>
</dbReference>
<evidence type="ECO:0000256" key="5">
    <source>
        <dbReference type="ARBA" id="ARBA00022741"/>
    </source>
</evidence>
<evidence type="ECO:0000256" key="12">
    <source>
        <dbReference type="PIRSR" id="PIRSR630616-3"/>
    </source>
</evidence>
<dbReference type="GO" id="GO:0000776">
    <property type="term" value="C:kinetochore"/>
    <property type="evidence" value="ECO:0007669"/>
    <property type="project" value="UniProtKB-ARBA"/>
</dbReference>
<dbReference type="InterPro" id="IPR030616">
    <property type="entry name" value="Aur-like"/>
</dbReference>
<feature type="compositionally biased region" description="Low complexity" evidence="16">
    <location>
        <begin position="49"/>
        <end position="73"/>
    </location>
</feature>
<dbReference type="InterPro" id="IPR017441">
    <property type="entry name" value="Protein_kinase_ATP_BS"/>
</dbReference>
<feature type="compositionally biased region" description="Polar residues" evidence="16">
    <location>
        <begin position="129"/>
        <end position="138"/>
    </location>
</feature>
<evidence type="ECO:0000256" key="1">
    <source>
        <dbReference type="ARBA" id="ARBA00012513"/>
    </source>
</evidence>
<dbReference type="AlphaFoldDB" id="A0A9N9D1V6"/>
<feature type="compositionally biased region" description="Basic and acidic residues" evidence="16">
    <location>
        <begin position="74"/>
        <end position="89"/>
    </location>
</feature>
<dbReference type="GO" id="GO:0008608">
    <property type="term" value="P:attachment of spindle microtubules to kinetochore"/>
    <property type="evidence" value="ECO:0007669"/>
    <property type="project" value="UniProtKB-ARBA"/>
</dbReference>
<feature type="binding site" evidence="11">
    <location>
        <position position="241"/>
    </location>
    <ligand>
        <name>ATP</name>
        <dbReference type="ChEBI" id="CHEBI:30616"/>
    </ligand>
</feature>
<evidence type="ECO:0000256" key="16">
    <source>
        <dbReference type="SAM" id="MobiDB-lite"/>
    </source>
</evidence>
<evidence type="ECO:0000256" key="2">
    <source>
        <dbReference type="ARBA" id="ARBA00021157"/>
    </source>
</evidence>
<feature type="compositionally biased region" description="Polar residues" evidence="16">
    <location>
        <begin position="90"/>
        <end position="112"/>
    </location>
</feature>
<dbReference type="Pfam" id="PF00069">
    <property type="entry name" value="Pkinase"/>
    <property type="match status" value="1"/>
</dbReference>
<protein>
    <recommendedName>
        <fullName evidence="2 15">Aurora kinase</fullName>
        <ecNumber evidence="1 15">2.7.11.1</ecNumber>
    </recommendedName>
</protein>
<evidence type="ECO:0000313" key="19">
    <source>
        <dbReference type="Proteomes" id="UP000789739"/>
    </source>
</evidence>
<feature type="compositionally biased region" description="Basic and acidic residues" evidence="16">
    <location>
        <begin position="113"/>
        <end position="128"/>
    </location>
</feature>
<feature type="compositionally biased region" description="Low complexity" evidence="16">
    <location>
        <begin position="139"/>
        <end position="151"/>
    </location>
</feature>
<dbReference type="InterPro" id="IPR000719">
    <property type="entry name" value="Prot_kinase_dom"/>
</dbReference>
<dbReference type="CDD" id="cd14007">
    <property type="entry name" value="STKc_Aurora"/>
    <property type="match status" value="1"/>
</dbReference>
<evidence type="ECO:0000256" key="11">
    <source>
        <dbReference type="PIRSR" id="PIRSR630616-2"/>
    </source>
</evidence>
<keyword evidence="6 15" id="KW-0418">Kinase</keyword>
<feature type="binding site" evidence="11">
    <location>
        <begin position="309"/>
        <end position="311"/>
    </location>
    <ligand>
        <name>ATP</name>
        <dbReference type="ChEBI" id="CHEBI:30616"/>
    </ligand>
</feature>
<dbReference type="PROSITE" id="PS00108">
    <property type="entry name" value="PROTEIN_KINASE_ST"/>
    <property type="match status" value="1"/>
</dbReference>
<dbReference type="PROSITE" id="PS50011">
    <property type="entry name" value="PROTEIN_KINASE_DOM"/>
    <property type="match status" value="1"/>
</dbReference>
<feature type="binding site" evidence="11 13">
    <location>
        <position position="260"/>
    </location>
    <ligand>
        <name>ATP</name>
        <dbReference type="ChEBI" id="CHEBI:30616"/>
    </ligand>
</feature>
<dbReference type="FunFam" id="3.30.200.20:FF:000042">
    <property type="entry name" value="Aurora kinase A"/>
    <property type="match status" value="1"/>
</dbReference>
<dbReference type="FunFam" id="1.10.510.10:FF:000235">
    <property type="entry name" value="Serine/threonine-protein kinase ark1"/>
    <property type="match status" value="1"/>
</dbReference>
<keyword evidence="5 11" id="KW-0547">Nucleotide-binding</keyword>
<feature type="domain" description="Protein kinase" evidence="17">
    <location>
        <begin position="231"/>
        <end position="487"/>
    </location>
</feature>
<comment type="caution">
    <text evidence="18">The sequence shown here is derived from an EMBL/GenBank/DDBJ whole genome shotgun (WGS) entry which is preliminary data.</text>
</comment>
<dbReference type="EMBL" id="CAJVPI010001688">
    <property type="protein sequence ID" value="CAG8623209.1"/>
    <property type="molecule type" value="Genomic_DNA"/>
</dbReference>
<evidence type="ECO:0000259" key="17">
    <source>
        <dbReference type="PROSITE" id="PS50011"/>
    </source>
</evidence>
<feature type="cross-link" description="Glycyl lysine isopeptide (Lys-Gly) (interchain with G-Cter in SUMO2)" evidence="12">
    <location>
        <position position="356"/>
    </location>
</feature>
<evidence type="ECO:0000256" key="6">
    <source>
        <dbReference type="ARBA" id="ARBA00022777"/>
    </source>
</evidence>
<evidence type="ECO:0000256" key="13">
    <source>
        <dbReference type="PROSITE-ProRule" id="PRU10141"/>
    </source>
</evidence>
<name>A0A9N9D1V6_9GLOM</name>
<dbReference type="OrthoDB" id="377346at2759"/>
<feature type="active site" description="Proton acceptor" evidence="10">
    <location>
        <position position="354"/>
    </location>
</feature>
<comment type="similarity">
    <text evidence="15">Belongs to the protein kinase superfamily. Ser/Thr protein kinase family. Aurora subfamily.</text>
</comment>
<reference evidence="18" key="1">
    <citation type="submission" date="2021-06" db="EMBL/GenBank/DDBJ databases">
        <authorList>
            <person name="Kallberg Y."/>
            <person name="Tangrot J."/>
            <person name="Rosling A."/>
        </authorList>
    </citation>
    <scope>NUCLEOTIDE SEQUENCE</scope>
    <source>
        <strain evidence="18">BR232B</strain>
    </source>
</reference>
<dbReference type="GO" id="GO:0045143">
    <property type="term" value="P:homologous chromosome segregation"/>
    <property type="evidence" value="ECO:0007669"/>
    <property type="project" value="UniProtKB-ARBA"/>
</dbReference>
<feature type="binding site" evidence="11">
    <location>
        <begin position="358"/>
        <end position="359"/>
    </location>
    <ligand>
        <name>ATP</name>
        <dbReference type="ChEBI" id="CHEBI:30616"/>
    </ligand>
</feature>
<feature type="compositionally biased region" description="Polar residues" evidence="16">
    <location>
        <begin position="9"/>
        <end position="32"/>
    </location>
</feature>
<dbReference type="EC" id="2.7.11.1" evidence="1 15"/>
<feature type="non-terminal residue" evidence="18">
    <location>
        <position position="1"/>
    </location>
</feature>
<evidence type="ECO:0000256" key="14">
    <source>
        <dbReference type="RuleBase" id="RU000304"/>
    </source>
</evidence>
<feature type="compositionally biased region" description="Polar residues" evidence="16">
    <location>
        <begin position="167"/>
        <end position="187"/>
    </location>
</feature>
<feature type="region of interest" description="Disordered" evidence="16">
    <location>
        <begin position="1"/>
        <end position="34"/>
    </location>
</feature>
<accession>A0A9N9D1V6</accession>
<keyword evidence="4 15" id="KW-0808">Transferase</keyword>
<comment type="catalytic activity">
    <reaction evidence="9 15">
        <text>L-seryl-[protein] + ATP = O-phospho-L-seryl-[protein] + ADP + H(+)</text>
        <dbReference type="Rhea" id="RHEA:17989"/>
        <dbReference type="Rhea" id="RHEA-COMP:9863"/>
        <dbReference type="Rhea" id="RHEA-COMP:11604"/>
        <dbReference type="ChEBI" id="CHEBI:15378"/>
        <dbReference type="ChEBI" id="CHEBI:29999"/>
        <dbReference type="ChEBI" id="CHEBI:30616"/>
        <dbReference type="ChEBI" id="CHEBI:83421"/>
        <dbReference type="ChEBI" id="CHEBI:456216"/>
        <dbReference type="EC" id="2.7.11.1"/>
    </reaction>
</comment>
<dbReference type="GO" id="GO:0044779">
    <property type="term" value="P:meiotic spindle checkpoint signaling"/>
    <property type="evidence" value="ECO:0007669"/>
    <property type="project" value="UniProtKB-ARBA"/>
</dbReference>
<dbReference type="GO" id="GO:1902115">
    <property type="term" value="P:regulation of organelle assembly"/>
    <property type="evidence" value="ECO:0007669"/>
    <property type="project" value="UniProtKB-ARBA"/>
</dbReference>
<comment type="catalytic activity">
    <reaction evidence="8 15">
        <text>L-threonyl-[protein] + ATP = O-phospho-L-threonyl-[protein] + ADP + H(+)</text>
        <dbReference type="Rhea" id="RHEA:46608"/>
        <dbReference type="Rhea" id="RHEA-COMP:11060"/>
        <dbReference type="Rhea" id="RHEA-COMP:11605"/>
        <dbReference type="ChEBI" id="CHEBI:15378"/>
        <dbReference type="ChEBI" id="CHEBI:30013"/>
        <dbReference type="ChEBI" id="CHEBI:30616"/>
        <dbReference type="ChEBI" id="CHEBI:61977"/>
        <dbReference type="ChEBI" id="CHEBI:456216"/>
        <dbReference type="EC" id="2.7.11.1"/>
    </reaction>
</comment>
<evidence type="ECO:0000256" key="7">
    <source>
        <dbReference type="ARBA" id="ARBA00022840"/>
    </source>
</evidence>
<evidence type="ECO:0000256" key="9">
    <source>
        <dbReference type="ARBA" id="ARBA00048679"/>
    </source>
</evidence>
<organism evidence="18 19">
    <name type="scientific">Paraglomus brasilianum</name>
    <dbReference type="NCBI Taxonomy" id="144538"/>
    <lineage>
        <taxon>Eukaryota</taxon>
        <taxon>Fungi</taxon>
        <taxon>Fungi incertae sedis</taxon>
        <taxon>Mucoromycota</taxon>
        <taxon>Glomeromycotina</taxon>
        <taxon>Glomeromycetes</taxon>
        <taxon>Paraglomerales</taxon>
        <taxon>Paraglomeraceae</taxon>
        <taxon>Paraglomus</taxon>
    </lineage>
</organism>
<evidence type="ECO:0000256" key="4">
    <source>
        <dbReference type="ARBA" id="ARBA00022679"/>
    </source>
</evidence>
<keyword evidence="19" id="KW-1185">Reference proteome</keyword>
<dbReference type="Gene3D" id="3.30.200.20">
    <property type="entry name" value="Phosphorylase Kinase, domain 1"/>
    <property type="match status" value="1"/>
</dbReference>
<dbReference type="GO" id="GO:0072479">
    <property type="term" value="P:response to mitotic cell cycle spindle assembly checkpoint signaling"/>
    <property type="evidence" value="ECO:0007669"/>
    <property type="project" value="UniProtKB-ARBA"/>
</dbReference>
<evidence type="ECO:0000256" key="15">
    <source>
        <dbReference type="RuleBase" id="RU367134"/>
    </source>
</evidence>
<keyword evidence="7 11" id="KW-0067">ATP-binding</keyword>
<evidence type="ECO:0000256" key="8">
    <source>
        <dbReference type="ARBA" id="ARBA00047899"/>
    </source>
</evidence>
<dbReference type="GO" id="GO:0004674">
    <property type="term" value="F:protein serine/threonine kinase activity"/>
    <property type="evidence" value="ECO:0007669"/>
    <property type="project" value="UniProtKB-KW"/>
</dbReference>
<proteinExistence type="inferred from homology"/>
<dbReference type="GO" id="GO:0032465">
    <property type="term" value="P:regulation of cytokinesis"/>
    <property type="evidence" value="ECO:0007669"/>
    <property type="project" value="UniProtKB-ARBA"/>
</dbReference>
<evidence type="ECO:0000256" key="10">
    <source>
        <dbReference type="PIRSR" id="PIRSR630616-1"/>
    </source>
</evidence>
<gene>
    <name evidence="18" type="ORF">PBRASI_LOCUS8829</name>
</gene>